<dbReference type="OrthoDB" id="7056878at2"/>
<comment type="caution">
    <text evidence="2">The sequence shown here is derived from an EMBL/GenBank/DDBJ whole genome shotgun (WGS) entry which is preliminary data.</text>
</comment>
<feature type="coiled-coil region" evidence="1">
    <location>
        <begin position="49"/>
        <end position="111"/>
    </location>
</feature>
<accession>A0A553GZW2</accession>
<dbReference type="Proteomes" id="UP000315235">
    <property type="component" value="Unassembled WGS sequence"/>
</dbReference>
<keyword evidence="3" id="KW-1185">Reference proteome</keyword>
<evidence type="ECO:0000313" key="3">
    <source>
        <dbReference type="Proteomes" id="UP000315235"/>
    </source>
</evidence>
<dbReference type="Pfam" id="PF20567">
    <property type="entry name" value="DUF6776"/>
    <property type="match status" value="1"/>
</dbReference>
<sequence length="242" mass="27679">MRWEVRVNDPRRERLRRLMLVVALAGPPLAFYAGQRWQLHEAGTLQAQREQLERQTIEQARTVERLRQRFAVVESGEQLARQAGEQNRQTIKDLEERIFRLQQDLAFYQGVLAPDSRREGLRIGAFELHAGETPARFRYRVMLGRVGSDEKPLAGRLRLTLIGRQAGKDTELDLAPLSQGLPDLAEKAIPFGFKHFQAIPEAGRYAELTLPAGFEPRQVKVRADVEGKGGTQERLFEWKEGE</sequence>
<dbReference type="AlphaFoldDB" id="A0A553GZW2"/>
<evidence type="ECO:0000313" key="2">
    <source>
        <dbReference type="EMBL" id="TRX75040.1"/>
    </source>
</evidence>
<gene>
    <name evidence="2" type="ORF">FM069_08005</name>
</gene>
<protein>
    <submittedName>
        <fullName evidence="2">Uncharacterized protein</fullName>
    </submittedName>
</protein>
<organism evidence="2 3">
    <name type="scientific">Pseudomonas mangiferae</name>
    <dbReference type="NCBI Taxonomy" id="2593654"/>
    <lineage>
        <taxon>Bacteria</taxon>
        <taxon>Pseudomonadati</taxon>
        <taxon>Pseudomonadota</taxon>
        <taxon>Gammaproteobacteria</taxon>
        <taxon>Pseudomonadales</taxon>
        <taxon>Pseudomonadaceae</taxon>
        <taxon>Pseudomonas</taxon>
    </lineage>
</organism>
<keyword evidence="1" id="KW-0175">Coiled coil</keyword>
<evidence type="ECO:0000256" key="1">
    <source>
        <dbReference type="SAM" id="Coils"/>
    </source>
</evidence>
<reference evidence="2 3" key="1">
    <citation type="submission" date="2019-07" db="EMBL/GenBank/DDBJ databases">
        <title>Pseudomonas mangiferae sp. nov., isolated from bark of mango tree in Thailand.</title>
        <authorList>
            <person name="Srisuk N."/>
            <person name="Anurat P."/>
        </authorList>
    </citation>
    <scope>NUCLEOTIDE SEQUENCE [LARGE SCALE GENOMIC DNA]</scope>
    <source>
        <strain evidence="2 3">DMKU_BBB3-04</strain>
    </source>
</reference>
<dbReference type="RefSeq" id="WP_143487777.1">
    <property type="nucleotide sequence ID" value="NZ_VJOY01000005.1"/>
</dbReference>
<dbReference type="EMBL" id="VJOY01000005">
    <property type="protein sequence ID" value="TRX75040.1"/>
    <property type="molecule type" value="Genomic_DNA"/>
</dbReference>
<name>A0A553GZW2_9PSED</name>
<proteinExistence type="predicted"/>
<dbReference type="InterPro" id="IPR046703">
    <property type="entry name" value="DUF6776"/>
</dbReference>